<dbReference type="SUPFAM" id="SSF103481">
    <property type="entry name" value="Multidrug resistance efflux transporter EmrE"/>
    <property type="match status" value="1"/>
</dbReference>
<dbReference type="Gene3D" id="1.20.144.10">
    <property type="entry name" value="Phosphatidic acid phosphatase type 2/haloperoxidase"/>
    <property type="match status" value="1"/>
</dbReference>
<keyword evidence="4 8" id="KW-0812">Transmembrane</keyword>
<dbReference type="GO" id="GO:0000139">
    <property type="term" value="C:Golgi membrane"/>
    <property type="evidence" value="ECO:0007669"/>
    <property type="project" value="TreeGrafter"/>
</dbReference>
<dbReference type="SMART" id="SM00014">
    <property type="entry name" value="acidPPc"/>
    <property type="match status" value="1"/>
</dbReference>
<comment type="caution">
    <text evidence="10">The sequence shown here is derived from an EMBL/GenBank/DDBJ whole genome shotgun (WGS) entry which is preliminary data.</text>
</comment>
<dbReference type="SUPFAM" id="SSF48317">
    <property type="entry name" value="Acid phosphatase/Vanadium-dependent haloperoxidase"/>
    <property type="match status" value="1"/>
</dbReference>
<feature type="transmembrane region" description="Helical" evidence="8">
    <location>
        <begin position="12"/>
        <end position="32"/>
    </location>
</feature>
<evidence type="ECO:0000256" key="6">
    <source>
        <dbReference type="ARBA" id="ARBA00022989"/>
    </source>
</evidence>
<gene>
    <name evidence="10" type="ORF">KUF71_015380</name>
</gene>
<dbReference type="Proteomes" id="UP001219518">
    <property type="component" value="Unassembled WGS sequence"/>
</dbReference>
<evidence type="ECO:0000256" key="2">
    <source>
        <dbReference type="ARBA" id="ARBA00010694"/>
    </source>
</evidence>
<evidence type="ECO:0000256" key="7">
    <source>
        <dbReference type="ARBA" id="ARBA00023136"/>
    </source>
</evidence>
<keyword evidence="5" id="KW-0256">Endoplasmic reticulum</keyword>
<accession>A0AAE1HTD7</accession>
<dbReference type="PANTHER" id="PTHR10778:SF10">
    <property type="entry name" value="SOLUTE CARRIER FAMILY 35 MEMBER B1"/>
    <property type="match status" value="1"/>
</dbReference>
<proteinExistence type="inferred from homology"/>
<feature type="transmembrane region" description="Helical" evidence="8">
    <location>
        <begin position="396"/>
        <end position="418"/>
    </location>
</feature>
<feature type="transmembrane region" description="Helical" evidence="8">
    <location>
        <begin position="368"/>
        <end position="384"/>
    </location>
</feature>
<sequence>MDRDSKYLLKKIIIDVAVLLTIGIPILLFFLFGKPYHRGFYCNDESLMHPFKESTVTNLMLYIIGLFLPISVIIITEFYIHRTAAGHVAHTFMGRAIPSWMWNSYKVIGVFGFGAASSQLTTDIAKYTIGRLRPHFIDVCKPNINCTLPENQHRYFEDFECTANIGSRKLKEARLSFPSGHSSFSAYTMLFLVCYLQSRMTFKGSKLLRHGIQYVCLMLSWSTAMSRISNYKHHWSDVLSGLLIGSIVAILTVVYVSDLFPRKISGDESEPLNRRGSPNGRKREIQPTFYESTQDHQTIPLHTVDGQHLSPKENSRNSPNLEPRMVSSNMALQWVSYPTQVIGKSGKPIPVMILGVLLARKSYPLKKYVFVFMVVLGIIMFIYKDSNKATTQSSDSLFGLGEVLVFLSLTMDGLTGAIQDRMRAEHSSKSGHMMLHTNFWSVIYLGVAIVLTGELKQFIGFVERHPEALWELSFLSISSALGQMFIYIMVADFGPLPCSIVTTSRKFFTVLGSVFLFGNKLLPRQWFATIIVFSGLFLDAMYGKAPEKKK</sequence>
<feature type="transmembrane region" description="Helical" evidence="8">
    <location>
        <begin position="439"/>
        <end position="462"/>
    </location>
</feature>
<evidence type="ECO:0000256" key="8">
    <source>
        <dbReference type="SAM" id="Phobius"/>
    </source>
</evidence>
<keyword evidence="6 8" id="KW-1133">Transmembrane helix</keyword>
<dbReference type="InterPro" id="IPR013657">
    <property type="entry name" value="SCL35B1-4/HUT1"/>
</dbReference>
<protein>
    <submittedName>
        <fullName evidence="10">Phosphatidate phosphatase</fullName>
    </submittedName>
</protein>
<dbReference type="Pfam" id="PF08449">
    <property type="entry name" value="UAA"/>
    <property type="match status" value="1"/>
</dbReference>
<reference evidence="10" key="2">
    <citation type="journal article" date="2023" name="BMC Genomics">
        <title>Pest status, molecular evolution, and epigenetic factors derived from the genome assembly of Frankliniella fusca, a thysanopteran phytovirus vector.</title>
        <authorList>
            <person name="Catto M.A."/>
            <person name="Labadie P.E."/>
            <person name="Jacobson A.L."/>
            <person name="Kennedy G.G."/>
            <person name="Srinivasan R."/>
            <person name="Hunt B.G."/>
        </authorList>
    </citation>
    <scope>NUCLEOTIDE SEQUENCE</scope>
    <source>
        <strain evidence="10">PL_HMW_Pooled</strain>
    </source>
</reference>
<organism evidence="10 11">
    <name type="scientific">Frankliniella fusca</name>
    <dbReference type="NCBI Taxonomy" id="407009"/>
    <lineage>
        <taxon>Eukaryota</taxon>
        <taxon>Metazoa</taxon>
        <taxon>Ecdysozoa</taxon>
        <taxon>Arthropoda</taxon>
        <taxon>Hexapoda</taxon>
        <taxon>Insecta</taxon>
        <taxon>Pterygota</taxon>
        <taxon>Neoptera</taxon>
        <taxon>Paraneoptera</taxon>
        <taxon>Thysanoptera</taxon>
        <taxon>Terebrantia</taxon>
        <taxon>Thripoidea</taxon>
        <taxon>Thripidae</taxon>
        <taxon>Frankliniella</taxon>
    </lineage>
</organism>
<keyword evidence="11" id="KW-1185">Reference proteome</keyword>
<name>A0AAE1HTD7_9NEOP</name>
<reference evidence="10" key="1">
    <citation type="submission" date="2021-07" db="EMBL/GenBank/DDBJ databases">
        <authorList>
            <person name="Catto M.A."/>
            <person name="Jacobson A."/>
            <person name="Kennedy G."/>
            <person name="Labadie P."/>
            <person name="Hunt B.G."/>
            <person name="Srinivasan R."/>
        </authorList>
    </citation>
    <scope>NUCLEOTIDE SEQUENCE</scope>
    <source>
        <strain evidence="10">PL_HMW_Pooled</strain>
        <tissue evidence="10">Head</tissue>
    </source>
</reference>
<keyword evidence="3" id="KW-0813">Transport</keyword>
<evidence type="ECO:0000256" key="1">
    <source>
        <dbReference type="ARBA" id="ARBA00004477"/>
    </source>
</evidence>
<dbReference type="GO" id="GO:0005459">
    <property type="term" value="F:UDP-galactose transmembrane transporter activity"/>
    <property type="evidence" value="ECO:0007669"/>
    <property type="project" value="TreeGrafter"/>
</dbReference>
<dbReference type="EMBL" id="JAHWGI010001278">
    <property type="protein sequence ID" value="KAK3927074.1"/>
    <property type="molecule type" value="Genomic_DNA"/>
</dbReference>
<comment type="similarity">
    <text evidence="2">Belongs to the nucleotide-sugar transporter family. SLC35B subfamily.</text>
</comment>
<evidence type="ECO:0000259" key="9">
    <source>
        <dbReference type="SMART" id="SM00014"/>
    </source>
</evidence>
<dbReference type="InterPro" id="IPR036938">
    <property type="entry name" value="PAP2/HPO_sf"/>
</dbReference>
<dbReference type="CDD" id="cd03384">
    <property type="entry name" value="PAP2_wunen"/>
    <property type="match status" value="1"/>
</dbReference>
<evidence type="ECO:0000256" key="3">
    <source>
        <dbReference type="ARBA" id="ARBA00022448"/>
    </source>
</evidence>
<dbReference type="GO" id="GO:0005789">
    <property type="term" value="C:endoplasmic reticulum membrane"/>
    <property type="evidence" value="ECO:0007669"/>
    <property type="project" value="UniProtKB-SubCell"/>
</dbReference>
<feature type="transmembrane region" description="Helical" evidence="8">
    <location>
        <begin position="59"/>
        <end position="80"/>
    </location>
</feature>
<evidence type="ECO:0000256" key="4">
    <source>
        <dbReference type="ARBA" id="ARBA00022692"/>
    </source>
</evidence>
<feature type="transmembrane region" description="Helical" evidence="8">
    <location>
        <begin position="468"/>
        <end position="488"/>
    </location>
</feature>
<dbReference type="InterPro" id="IPR000326">
    <property type="entry name" value="PAP2/HPO"/>
</dbReference>
<feature type="transmembrane region" description="Helical" evidence="8">
    <location>
        <begin position="238"/>
        <end position="256"/>
    </location>
</feature>
<keyword evidence="7 8" id="KW-0472">Membrane</keyword>
<comment type="subcellular location">
    <subcellularLocation>
        <location evidence="1">Endoplasmic reticulum membrane</location>
        <topology evidence="1">Multi-pass membrane protein</topology>
    </subcellularLocation>
</comment>
<dbReference type="GO" id="GO:0005460">
    <property type="term" value="F:UDP-glucose transmembrane transporter activity"/>
    <property type="evidence" value="ECO:0007669"/>
    <property type="project" value="TreeGrafter"/>
</dbReference>
<evidence type="ECO:0000313" key="11">
    <source>
        <dbReference type="Proteomes" id="UP001219518"/>
    </source>
</evidence>
<dbReference type="PANTHER" id="PTHR10778">
    <property type="entry name" value="SOLUTE CARRIER FAMILY 35 MEMBER B"/>
    <property type="match status" value="1"/>
</dbReference>
<dbReference type="Pfam" id="PF01569">
    <property type="entry name" value="PAP2"/>
    <property type="match status" value="1"/>
</dbReference>
<feature type="domain" description="Phosphatidic acid phosphatase type 2/haloperoxidase" evidence="9">
    <location>
        <begin position="108"/>
        <end position="253"/>
    </location>
</feature>
<dbReference type="InterPro" id="IPR037185">
    <property type="entry name" value="EmrE-like"/>
</dbReference>
<dbReference type="AlphaFoldDB" id="A0AAE1HTD7"/>
<feature type="transmembrane region" description="Helical" evidence="8">
    <location>
        <begin position="524"/>
        <end position="542"/>
    </location>
</feature>
<evidence type="ECO:0000256" key="5">
    <source>
        <dbReference type="ARBA" id="ARBA00022824"/>
    </source>
</evidence>
<evidence type="ECO:0000313" key="10">
    <source>
        <dbReference type="EMBL" id="KAK3927074.1"/>
    </source>
</evidence>